<evidence type="ECO:0000256" key="1">
    <source>
        <dbReference type="SAM" id="MobiDB-lite"/>
    </source>
</evidence>
<evidence type="ECO:0000259" key="2">
    <source>
        <dbReference type="Pfam" id="PF13840"/>
    </source>
</evidence>
<dbReference type="AlphaFoldDB" id="A0AAE0PMR0"/>
<accession>A0AAE0PMR0</accession>
<reference evidence="3" key="2">
    <citation type="submission" date="2023-07" db="EMBL/GenBank/DDBJ databases">
        <authorList>
            <consortium name="Lawrence Berkeley National Laboratory"/>
            <person name="Haridas S."/>
            <person name="Hensen N."/>
            <person name="Bonometti L."/>
            <person name="Westerberg I."/>
            <person name="Brannstrom I.O."/>
            <person name="Guillou S."/>
            <person name="Cros-Aarteil S."/>
            <person name="Calhoun S."/>
            <person name="Kuo A."/>
            <person name="Mondo S."/>
            <person name="Pangilinan J."/>
            <person name="Riley R."/>
            <person name="LaButti K."/>
            <person name="Andreopoulos B."/>
            <person name="Lipzen A."/>
            <person name="Chen C."/>
            <person name="Yanf M."/>
            <person name="Daum C."/>
            <person name="Ng V."/>
            <person name="Clum A."/>
            <person name="Steindorff A."/>
            <person name="Ohm R."/>
            <person name="Martin F."/>
            <person name="Silar P."/>
            <person name="Natvig D."/>
            <person name="Lalanne C."/>
            <person name="Gautier V."/>
            <person name="Ament-velasquez S.L."/>
            <person name="Kruys A."/>
            <person name="Hutchinson M.I."/>
            <person name="Powell A.J."/>
            <person name="Barry K."/>
            <person name="Miller A.N."/>
            <person name="Grigoriev I.V."/>
            <person name="Debuchy R."/>
            <person name="Gladieux P."/>
            <person name="Thoren M.H."/>
            <person name="Johannesson H."/>
        </authorList>
    </citation>
    <scope>NUCLEOTIDE SEQUENCE</scope>
    <source>
        <strain evidence="3">FGSC 1904</strain>
    </source>
</reference>
<name>A0AAE0PMR0_SORBR</name>
<feature type="compositionally biased region" description="Low complexity" evidence="1">
    <location>
        <begin position="293"/>
        <end position="309"/>
    </location>
</feature>
<dbReference type="Proteomes" id="UP001281003">
    <property type="component" value="Unassembled WGS sequence"/>
</dbReference>
<organism evidence="3 4">
    <name type="scientific">Sordaria brevicollis</name>
    <dbReference type="NCBI Taxonomy" id="83679"/>
    <lineage>
        <taxon>Eukaryota</taxon>
        <taxon>Fungi</taxon>
        <taxon>Dikarya</taxon>
        <taxon>Ascomycota</taxon>
        <taxon>Pezizomycotina</taxon>
        <taxon>Sordariomycetes</taxon>
        <taxon>Sordariomycetidae</taxon>
        <taxon>Sordariales</taxon>
        <taxon>Sordariaceae</taxon>
        <taxon>Sordaria</taxon>
    </lineage>
</organism>
<dbReference type="FunFam" id="3.30.2130.10:FF:000007">
    <property type="entry name" value="ACT domain-domain-containing protein"/>
    <property type="match status" value="1"/>
</dbReference>
<dbReference type="PANTHER" id="PTHR31131">
    <property type="entry name" value="CHROMOSOME 1, WHOLE GENOME SHOTGUN SEQUENCE"/>
    <property type="match status" value="1"/>
</dbReference>
<reference evidence="3" key="1">
    <citation type="journal article" date="2023" name="Mol. Phylogenet. Evol.">
        <title>Genome-scale phylogeny and comparative genomics of the fungal order Sordariales.</title>
        <authorList>
            <person name="Hensen N."/>
            <person name="Bonometti L."/>
            <person name="Westerberg I."/>
            <person name="Brannstrom I.O."/>
            <person name="Guillou S."/>
            <person name="Cros-Aarteil S."/>
            <person name="Calhoun S."/>
            <person name="Haridas S."/>
            <person name="Kuo A."/>
            <person name="Mondo S."/>
            <person name="Pangilinan J."/>
            <person name="Riley R."/>
            <person name="LaButti K."/>
            <person name="Andreopoulos B."/>
            <person name="Lipzen A."/>
            <person name="Chen C."/>
            <person name="Yan M."/>
            <person name="Daum C."/>
            <person name="Ng V."/>
            <person name="Clum A."/>
            <person name="Steindorff A."/>
            <person name="Ohm R.A."/>
            <person name="Martin F."/>
            <person name="Silar P."/>
            <person name="Natvig D.O."/>
            <person name="Lalanne C."/>
            <person name="Gautier V."/>
            <person name="Ament-Velasquez S.L."/>
            <person name="Kruys A."/>
            <person name="Hutchinson M.I."/>
            <person name="Powell A.J."/>
            <person name="Barry K."/>
            <person name="Miller A.N."/>
            <person name="Grigoriev I.V."/>
            <person name="Debuchy R."/>
            <person name="Gladieux P."/>
            <person name="Hiltunen Thoren M."/>
            <person name="Johannesson H."/>
        </authorList>
    </citation>
    <scope>NUCLEOTIDE SEQUENCE</scope>
    <source>
        <strain evidence="3">FGSC 1904</strain>
    </source>
</reference>
<gene>
    <name evidence="3" type="ORF">B0T20DRAFT_10743</name>
</gene>
<dbReference type="InterPro" id="IPR051719">
    <property type="entry name" value="CASTOR_mTORC1"/>
</dbReference>
<feature type="domain" description="CASTOR ACT" evidence="2">
    <location>
        <begin position="102"/>
        <end position="162"/>
    </location>
</feature>
<comment type="caution">
    <text evidence="3">The sequence shown here is derived from an EMBL/GenBank/DDBJ whole genome shotgun (WGS) entry which is preliminary data.</text>
</comment>
<dbReference type="Gene3D" id="3.30.2130.10">
    <property type="entry name" value="VC0802-like"/>
    <property type="match status" value="1"/>
</dbReference>
<proteinExistence type="predicted"/>
<dbReference type="InterPro" id="IPR027795">
    <property type="entry name" value="CASTOR_ACT_dom"/>
</dbReference>
<dbReference type="PANTHER" id="PTHR31131:SF6">
    <property type="entry name" value="CASTOR ACT DOMAIN-CONTAINING PROTEIN"/>
    <property type="match status" value="1"/>
</dbReference>
<protein>
    <submittedName>
        <fullName evidence="3">ACT domain-containing protein</fullName>
    </submittedName>
</protein>
<dbReference type="SUPFAM" id="SSF55021">
    <property type="entry name" value="ACT-like"/>
    <property type="match status" value="1"/>
</dbReference>
<evidence type="ECO:0000313" key="3">
    <source>
        <dbReference type="EMBL" id="KAK3402916.1"/>
    </source>
</evidence>
<feature type="region of interest" description="Disordered" evidence="1">
    <location>
        <begin position="271"/>
        <end position="311"/>
    </location>
</feature>
<sequence length="444" mass="47081">MNAQITFLDGTLSLIHIPLPLYSTFLQPILQILLPPSQPLPSDTTSSTTTFHHVHHDETTFLNISITPLECSIVCPSSWATAVFEPAIARLPKDQAKSVSISKDAYAVFSVISAGMDAGSRVVDLTCPLALAGIPIFFITTYYSDFILVPTKDRKAVVETLRAKGGFVFLEEDGGNGEHGGFDFDGYGSSRRGSVTMTSPGMGMGGYHHTRGGSGGSGGLSGMLTPMMPTTPPPSDAGELQLKTFETLKRRNVVPFVEPSLRLVHCSGREKTSIHGGGGGEGGRGHGHSISMGSNGTGYDNGDTNGSGYPRRRRNSWIDTVDTKLYTSIISALVSQPRFLSVTLAQDDPPSLLLDKALVDMFGDSLVGPTEGTLVPIFLDLVNLPFEATGIVSGVAGRLVQEMPMAESAELSYLSTARAGAVILSHEQAVTALGILEPLLKKEG</sequence>
<keyword evidence="4" id="KW-1185">Reference proteome</keyword>
<evidence type="ECO:0000313" key="4">
    <source>
        <dbReference type="Proteomes" id="UP001281003"/>
    </source>
</evidence>
<dbReference type="Pfam" id="PF13840">
    <property type="entry name" value="ACT_7"/>
    <property type="match status" value="1"/>
</dbReference>
<dbReference type="EMBL" id="JAUTDP010000001">
    <property type="protein sequence ID" value="KAK3402916.1"/>
    <property type="molecule type" value="Genomic_DNA"/>
</dbReference>
<dbReference type="GO" id="GO:0046394">
    <property type="term" value="P:carboxylic acid biosynthetic process"/>
    <property type="evidence" value="ECO:0007669"/>
    <property type="project" value="UniProtKB-ARBA"/>
</dbReference>
<dbReference type="InterPro" id="IPR045865">
    <property type="entry name" value="ACT-like_dom_sf"/>
</dbReference>
<dbReference type="GO" id="GO:0006520">
    <property type="term" value="P:amino acid metabolic process"/>
    <property type="evidence" value="ECO:0007669"/>
    <property type="project" value="UniProtKB-ARBA"/>
</dbReference>